<dbReference type="SUPFAM" id="SSF75304">
    <property type="entry name" value="Amidase signature (AS) enzymes"/>
    <property type="match status" value="1"/>
</dbReference>
<keyword evidence="6" id="KW-1185">Reference proteome</keyword>
<evidence type="ECO:0000256" key="2">
    <source>
        <dbReference type="PIRSR" id="PIRSR001221-1"/>
    </source>
</evidence>
<dbReference type="AlphaFoldDB" id="A0A1I7RQ95"/>
<evidence type="ECO:0000313" key="7">
    <source>
        <dbReference type="WBParaSite" id="BXY_0288700.1"/>
    </source>
</evidence>
<dbReference type="InterPro" id="IPR020556">
    <property type="entry name" value="Amidase_CS"/>
</dbReference>
<feature type="active site" description="Charge relay system" evidence="2">
    <location>
        <position position="197"/>
    </location>
</feature>
<dbReference type="PIRSF" id="PIRSF001221">
    <property type="entry name" value="Amidase_fungi"/>
    <property type="match status" value="1"/>
</dbReference>
<feature type="active site" description="Acyl-ester intermediate" evidence="2">
    <location>
        <position position="221"/>
    </location>
</feature>
<feature type="domain" description="Amidase" evidence="3">
    <location>
        <begin position="57"/>
        <end position="490"/>
    </location>
</feature>
<accession>A0A1I7RQ95</accession>
<dbReference type="Pfam" id="PF01425">
    <property type="entry name" value="Amidase"/>
    <property type="match status" value="1"/>
</dbReference>
<protein>
    <submittedName>
        <fullName evidence="4">(pine wood nematode) hypothetical protein</fullName>
    </submittedName>
    <submittedName>
        <fullName evidence="7">Amidase domain-containing protein</fullName>
    </submittedName>
</protein>
<evidence type="ECO:0000313" key="4">
    <source>
        <dbReference type="EMBL" id="CAD5215461.1"/>
    </source>
</evidence>
<dbReference type="Proteomes" id="UP000095284">
    <property type="component" value="Unplaced"/>
</dbReference>
<dbReference type="PROSITE" id="PS00571">
    <property type="entry name" value="AMIDASES"/>
    <property type="match status" value="1"/>
</dbReference>
<dbReference type="WBParaSite" id="BXY_0288700.1">
    <property type="protein sequence ID" value="BXY_0288700.1"/>
    <property type="gene ID" value="BXY_0288700"/>
</dbReference>
<reference evidence="4" key="2">
    <citation type="submission" date="2020-09" db="EMBL/GenBank/DDBJ databases">
        <authorList>
            <person name="Kikuchi T."/>
        </authorList>
    </citation>
    <scope>NUCLEOTIDE SEQUENCE</scope>
    <source>
        <strain evidence="4">Ka4C1</strain>
    </source>
</reference>
<dbReference type="OrthoDB" id="6428749at2759"/>
<organism evidence="5 7">
    <name type="scientific">Bursaphelenchus xylophilus</name>
    <name type="common">Pinewood nematode worm</name>
    <name type="synonym">Aphelenchoides xylophilus</name>
    <dbReference type="NCBI Taxonomy" id="6326"/>
    <lineage>
        <taxon>Eukaryota</taxon>
        <taxon>Metazoa</taxon>
        <taxon>Ecdysozoa</taxon>
        <taxon>Nematoda</taxon>
        <taxon>Chromadorea</taxon>
        <taxon>Rhabditida</taxon>
        <taxon>Tylenchina</taxon>
        <taxon>Tylenchomorpha</taxon>
        <taxon>Aphelenchoidea</taxon>
        <taxon>Aphelenchoididae</taxon>
        <taxon>Bursaphelenchus</taxon>
    </lineage>
</organism>
<feature type="active site" description="Charge relay system" evidence="2">
    <location>
        <position position="121"/>
    </location>
</feature>
<dbReference type="Proteomes" id="UP000582659">
    <property type="component" value="Unassembled WGS sequence"/>
</dbReference>
<dbReference type="Proteomes" id="UP000659654">
    <property type="component" value="Unassembled WGS sequence"/>
</dbReference>
<name>A0A1I7RQ95_BURXY</name>
<dbReference type="PANTHER" id="PTHR43372:SF4">
    <property type="entry name" value="FATTY-ACID AMIDE HYDROLASE 2"/>
    <property type="match status" value="1"/>
</dbReference>
<dbReference type="InterPro" id="IPR023631">
    <property type="entry name" value="Amidase_dom"/>
</dbReference>
<evidence type="ECO:0000259" key="3">
    <source>
        <dbReference type="Pfam" id="PF01425"/>
    </source>
</evidence>
<dbReference type="SMR" id="A0A1I7RQ95"/>
<evidence type="ECO:0000313" key="5">
    <source>
        <dbReference type="Proteomes" id="UP000095284"/>
    </source>
</evidence>
<dbReference type="EMBL" id="CAJFCV020000002">
    <property type="protein sequence ID" value="CAG9097342.1"/>
    <property type="molecule type" value="Genomic_DNA"/>
</dbReference>
<evidence type="ECO:0000256" key="1">
    <source>
        <dbReference type="ARBA" id="ARBA00009199"/>
    </source>
</evidence>
<dbReference type="GO" id="GO:0012505">
    <property type="term" value="C:endomembrane system"/>
    <property type="evidence" value="ECO:0007669"/>
    <property type="project" value="TreeGrafter"/>
</dbReference>
<dbReference type="EMBL" id="CAJFDI010000002">
    <property type="protein sequence ID" value="CAD5215461.1"/>
    <property type="molecule type" value="Genomic_DNA"/>
</dbReference>
<gene>
    <name evidence="4" type="ORF">BXYJ_LOCUS4041</name>
</gene>
<dbReference type="InterPro" id="IPR036928">
    <property type="entry name" value="AS_sf"/>
</dbReference>
<sequence>MTIDKILRSKKSLESVRKWWINKPKEIVPPSSDLLLNTPAVELSRQIREGTLRSSTLVETMIHRCKEVNPQINAIVELFEEDALRTAREIDDYLAVLDKNTAEFAELEVKKPLLGVPFTIKNSFAVKGKNLYCGLEYRLDEPPCDSDASIVERLRRSGSFPLAYTNVPESVIAWESDNSITGRTSSPYDLRCTCGGSSGGEGALIAAHGSVMGIGSDIAGSIRMPALLNGLYGIRPWVETIPGHGHWPRATPGPVAGLTGYGPICRFAEDIPVMFDSIAEIKAPSDFKSRSPKRLIVCSGLDSEYAQPCDRDQIKAMNKVAEFISKHYNLKPQDYTMPPSRDLVRMYQNTLYPEMFLDALLGVSGGDYEEAMLHSALGLSKIKLTAIMLAHQLSIPVPEGEKQYWTNAKDKFIDEFYKLVDNDTVFVFPAFPKTHYFHGEPIPAVWDTFYTAVFNLLGAPAMVVPMGLDKDGYPRSVQLVTAPNNDYLLCKVALDLSKKFGGWTPPRV</sequence>
<reference evidence="7" key="1">
    <citation type="submission" date="2016-11" db="UniProtKB">
        <authorList>
            <consortium name="WormBaseParasite"/>
        </authorList>
    </citation>
    <scope>IDENTIFICATION</scope>
</reference>
<dbReference type="InterPro" id="IPR052739">
    <property type="entry name" value="FAAH2"/>
</dbReference>
<proteinExistence type="inferred from homology"/>
<dbReference type="Gene3D" id="3.90.1300.10">
    <property type="entry name" value="Amidase signature (AS) domain"/>
    <property type="match status" value="1"/>
</dbReference>
<dbReference type="PANTHER" id="PTHR43372">
    <property type="entry name" value="FATTY-ACID AMIDE HYDROLASE"/>
    <property type="match status" value="1"/>
</dbReference>
<evidence type="ECO:0000313" key="6">
    <source>
        <dbReference type="Proteomes" id="UP000659654"/>
    </source>
</evidence>
<comment type="similarity">
    <text evidence="1">Belongs to the amidase family.</text>
</comment>